<reference evidence="2 3" key="1">
    <citation type="submission" date="2018-11" db="EMBL/GenBank/DDBJ databases">
        <title>Genome sequence of Apiotrichum porosum DSM 27194.</title>
        <authorList>
            <person name="Aliyu H."/>
            <person name="Gorte O."/>
            <person name="Ochsenreither K."/>
        </authorList>
    </citation>
    <scope>NUCLEOTIDE SEQUENCE [LARGE SCALE GENOMIC DNA]</scope>
    <source>
        <strain evidence="2 3">DSM 27194</strain>
    </source>
</reference>
<evidence type="ECO:0000313" key="2">
    <source>
        <dbReference type="EMBL" id="RSH78494.1"/>
    </source>
</evidence>
<dbReference type="AlphaFoldDB" id="A0A427XIC0"/>
<dbReference type="Proteomes" id="UP000279236">
    <property type="component" value="Unassembled WGS sequence"/>
</dbReference>
<keyword evidence="1" id="KW-1133">Transmembrane helix</keyword>
<dbReference type="EMBL" id="RSCE01000012">
    <property type="protein sequence ID" value="RSH78494.1"/>
    <property type="molecule type" value="Genomic_DNA"/>
</dbReference>
<gene>
    <name evidence="2" type="ORF">EHS24_002219</name>
</gene>
<feature type="transmembrane region" description="Helical" evidence="1">
    <location>
        <begin position="12"/>
        <end position="34"/>
    </location>
</feature>
<evidence type="ECO:0000313" key="3">
    <source>
        <dbReference type="Proteomes" id="UP000279236"/>
    </source>
</evidence>
<keyword evidence="1" id="KW-0472">Membrane</keyword>
<comment type="caution">
    <text evidence="2">The sequence shown here is derived from an EMBL/GenBank/DDBJ whole genome shotgun (WGS) entry which is preliminary data.</text>
</comment>
<feature type="transmembrane region" description="Helical" evidence="1">
    <location>
        <begin position="79"/>
        <end position="97"/>
    </location>
</feature>
<sequence length="140" mass="15336">MSYHILAWKSIRSALCVVTAVASALRMTLLTGLWDFVPTGLLMCAAEVIACRIVGNLAFISHSYGTLQLPPHLLPRARVIAIGVLKAIIVHIVFAVVKRVCSVRMVTYFDESVASAIRFMIMAAMLETLFKALVEVTVCQ</sequence>
<keyword evidence="3" id="KW-1185">Reference proteome</keyword>
<evidence type="ECO:0000256" key="1">
    <source>
        <dbReference type="SAM" id="Phobius"/>
    </source>
</evidence>
<proteinExistence type="predicted"/>
<organism evidence="2 3">
    <name type="scientific">Apiotrichum porosum</name>
    <dbReference type="NCBI Taxonomy" id="105984"/>
    <lineage>
        <taxon>Eukaryota</taxon>
        <taxon>Fungi</taxon>
        <taxon>Dikarya</taxon>
        <taxon>Basidiomycota</taxon>
        <taxon>Agaricomycotina</taxon>
        <taxon>Tremellomycetes</taxon>
        <taxon>Trichosporonales</taxon>
        <taxon>Trichosporonaceae</taxon>
        <taxon>Apiotrichum</taxon>
    </lineage>
</organism>
<keyword evidence="1" id="KW-0812">Transmembrane</keyword>
<name>A0A427XIC0_9TREE</name>
<accession>A0A427XIC0</accession>
<dbReference type="RefSeq" id="XP_028473641.1">
    <property type="nucleotide sequence ID" value="XM_028617963.1"/>
</dbReference>
<protein>
    <submittedName>
        <fullName evidence="2">Uncharacterized protein</fullName>
    </submittedName>
</protein>
<dbReference type="GeneID" id="39586762"/>